<gene>
    <name evidence="2" type="ORF">P154DRAFT_557839</name>
</gene>
<protein>
    <submittedName>
        <fullName evidence="2">Alpha/beta-hydrolase</fullName>
    </submittedName>
</protein>
<dbReference type="AlphaFoldDB" id="A0A6A5VZC3"/>
<accession>A0A6A5VZC3</accession>
<dbReference type="InterPro" id="IPR050266">
    <property type="entry name" value="AB_hydrolase_sf"/>
</dbReference>
<evidence type="ECO:0000259" key="1">
    <source>
        <dbReference type="Pfam" id="PF12697"/>
    </source>
</evidence>
<dbReference type="Proteomes" id="UP000799779">
    <property type="component" value="Unassembled WGS sequence"/>
</dbReference>
<dbReference type="Gene3D" id="3.40.50.1820">
    <property type="entry name" value="alpha/beta hydrolase"/>
    <property type="match status" value="1"/>
</dbReference>
<dbReference type="OrthoDB" id="8119704at2759"/>
<evidence type="ECO:0000313" key="2">
    <source>
        <dbReference type="EMBL" id="KAF1993231.1"/>
    </source>
</evidence>
<organism evidence="2 3">
    <name type="scientific">Amniculicola lignicola CBS 123094</name>
    <dbReference type="NCBI Taxonomy" id="1392246"/>
    <lineage>
        <taxon>Eukaryota</taxon>
        <taxon>Fungi</taxon>
        <taxon>Dikarya</taxon>
        <taxon>Ascomycota</taxon>
        <taxon>Pezizomycotina</taxon>
        <taxon>Dothideomycetes</taxon>
        <taxon>Pleosporomycetidae</taxon>
        <taxon>Pleosporales</taxon>
        <taxon>Amniculicolaceae</taxon>
        <taxon>Amniculicola</taxon>
    </lineage>
</organism>
<dbReference type="InterPro" id="IPR000073">
    <property type="entry name" value="AB_hydrolase_1"/>
</dbReference>
<name>A0A6A5VZC3_9PLEO</name>
<proteinExistence type="predicted"/>
<evidence type="ECO:0000313" key="3">
    <source>
        <dbReference type="Proteomes" id="UP000799779"/>
    </source>
</evidence>
<feature type="domain" description="AB hydrolase-1" evidence="1">
    <location>
        <begin position="61"/>
        <end position="236"/>
    </location>
</feature>
<dbReference type="Pfam" id="PF12697">
    <property type="entry name" value="Abhydrolase_6"/>
    <property type="match status" value="1"/>
</dbReference>
<dbReference type="PANTHER" id="PTHR43798">
    <property type="entry name" value="MONOACYLGLYCEROL LIPASE"/>
    <property type="match status" value="1"/>
</dbReference>
<reference evidence="2" key="1">
    <citation type="journal article" date="2020" name="Stud. Mycol.">
        <title>101 Dothideomycetes genomes: a test case for predicting lifestyles and emergence of pathogens.</title>
        <authorList>
            <person name="Haridas S."/>
            <person name="Albert R."/>
            <person name="Binder M."/>
            <person name="Bloem J."/>
            <person name="Labutti K."/>
            <person name="Salamov A."/>
            <person name="Andreopoulos B."/>
            <person name="Baker S."/>
            <person name="Barry K."/>
            <person name="Bills G."/>
            <person name="Bluhm B."/>
            <person name="Cannon C."/>
            <person name="Castanera R."/>
            <person name="Culley D."/>
            <person name="Daum C."/>
            <person name="Ezra D."/>
            <person name="Gonzalez J."/>
            <person name="Henrissat B."/>
            <person name="Kuo A."/>
            <person name="Liang C."/>
            <person name="Lipzen A."/>
            <person name="Lutzoni F."/>
            <person name="Magnuson J."/>
            <person name="Mondo S."/>
            <person name="Nolan M."/>
            <person name="Ohm R."/>
            <person name="Pangilinan J."/>
            <person name="Park H.-J."/>
            <person name="Ramirez L."/>
            <person name="Alfaro M."/>
            <person name="Sun H."/>
            <person name="Tritt A."/>
            <person name="Yoshinaga Y."/>
            <person name="Zwiers L.-H."/>
            <person name="Turgeon B."/>
            <person name="Goodwin S."/>
            <person name="Spatafora J."/>
            <person name="Crous P."/>
            <person name="Grigoriev I."/>
        </authorList>
    </citation>
    <scope>NUCLEOTIDE SEQUENCE</scope>
    <source>
        <strain evidence="2">CBS 123094</strain>
    </source>
</reference>
<sequence>MPFGPFALTWRAPSPNPPPPTPLPLGITRTYIPTPSGPLELLSALPSPSTTSNATVPLPPLFFIHGGFGCAAIWLSYLQYFSARGYPCYALSLRGHGGSWYPGYWAMYFSPRGRFGEDLVRGVSFVQDLEQERSGGEGEGEGEEKVVLIAHSAGGALAQYVLTRGLLSVRAFCMCAAVPGFGSFSCYTPFALTAPIHFPYRLFHPRYILATTHQIQSAFFNAWTPLSVVQPLERLLSPYESMLWPLQMMPSFVDAPTLLSQITGWTKPSSSTPSSPPSLSSSAHQKITPAMLILAASADILCPPSLLFSACQQYRSGFWDAVHRKKIAGVSEEDLRAGTEMGSEGEWIRFVVVQGLAHHLMNESEWERGAEEICGWVRML</sequence>
<dbReference type="EMBL" id="ML977718">
    <property type="protein sequence ID" value="KAF1993231.1"/>
    <property type="molecule type" value="Genomic_DNA"/>
</dbReference>
<keyword evidence="3" id="KW-1185">Reference proteome</keyword>
<dbReference type="GO" id="GO:0016787">
    <property type="term" value="F:hydrolase activity"/>
    <property type="evidence" value="ECO:0007669"/>
    <property type="project" value="UniProtKB-KW"/>
</dbReference>
<dbReference type="InterPro" id="IPR029058">
    <property type="entry name" value="AB_hydrolase_fold"/>
</dbReference>
<keyword evidence="2" id="KW-0378">Hydrolase</keyword>
<dbReference type="SUPFAM" id="SSF53474">
    <property type="entry name" value="alpha/beta-Hydrolases"/>
    <property type="match status" value="1"/>
</dbReference>